<feature type="region of interest" description="Disordered" evidence="1">
    <location>
        <begin position="1"/>
        <end position="108"/>
    </location>
</feature>
<feature type="compositionally biased region" description="Acidic residues" evidence="1">
    <location>
        <begin position="65"/>
        <end position="88"/>
    </location>
</feature>
<dbReference type="EMBL" id="ANFO01000805">
    <property type="protein sequence ID" value="KGQ06519.1"/>
    <property type="molecule type" value="Genomic_DNA"/>
</dbReference>
<evidence type="ECO:0000313" key="3">
    <source>
        <dbReference type="Proteomes" id="UP000030106"/>
    </source>
</evidence>
<comment type="caution">
    <text evidence="2">The sequence shown here is derived from an EMBL/GenBank/DDBJ whole genome shotgun (WGS) entry which is preliminary data.</text>
</comment>
<feature type="region of interest" description="Disordered" evidence="1">
    <location>
        <begin position="148"/>
        <end position="169"/>
    </location>
</feature>
<sequence>MPSPSSSSAALQGPARQMRSPATPATASSSSPSAQQQQPQKQAFTAEMRDRQSRGKDPYTKGHEDDDDEEDEEEDEDDDMDLDEDDDGSTMQIGTVPKNETFEERQRRQDALAVLDSPEQLMMYAQMMNDSIPGQRYRFMRTLCGFSDEDEEQQQQQQQQQQARAGRRR</sequence>
<accession>A0A0A2W0K8</accession>
<dbReference type="eggNOG" id="ENOG502SW7I">
    <property type="taxonomic scope" value="Eukaryota"/>
</dbReference>
<dbReference type="HOGENOM" id="CLU_117724_0_0_1"/>
<feature type="compositionally biased region" description="Low complexity" evidence="1">
    <location>
        <begin position="20"/>
        <end position="46"/>
    </location>
</feature>
<feature type="compositionally biased region" description="Basic and acidic residues" evidence="1">
    <location>
        <begin position="47"/>
        <end position="64"/>
    </location>
</feature>
<protein>
    <submittedName>
        <fullName evidence="2">Uncharacterized protein</fullName>
    </submittedName>
</protein>
<proteinExistence type="predicted"/>
<gene>
    <name evidence="2" type="ORF">BBAD15_g8159</name>
</gene>
<organism evidence="2 3">
    <name type="scientific">Beauveria bassiana D1-5</name>
    <dbReference type="NCBI Taxonomy" id="1245745"/>
    <lineage>
        <taxon>Eukaryota</taxon>
        <taxon>Fungi</taxon>
        <taxon>Dikarya</taxon>
        <taxon>Ascomycota</taxon>
        <taxon>Pezizomycotina</taxon>
        <taxon>Sordariomycetes</taxon>
        <taxon>Hypocreomycetidae</taxon>
        <taxon>Hypocreales</taxon>
        <taxon>Cordycipitaceae</taxon>
        <taxon>Beauveria</taxon>
    </lineage>
</organism>
<evidence type="ECO:0000313" key="2">
    <source>
        <dbReference type="EMBL" id="KGQ06519.1"/>
    </source>
</evidence>
<name>A0A0A2W0K8_BEABA</name>
<feature type="compositionally biased region" description="Polar residues" evidence="1">
    <location>
        <begin position="1"/>
        <end position="10"/>
    </location>
</feature>
<reference evidence="2 3" key="1">
    <citation type="submission" date="2012-10" db="EMBL/GenBank/DDBJ databases">
        <title>Genome sequencing and analysis of entomopathogenic fungi Beauveria bassiana D1-5.</title>
        <authorList>
            <person name="Li Q."/>
            <person name="Wang L."/>
            <person name="Zhang Z."/>
            <person name="Wang Q."/>
            <person name="Ren J."/>
            <person name="Wang M."/>
            <person name="Xu W."/>
            <person name="Wang J."/>
            <person name="Lu Y."/>
            <person name="Du Q."/>
            <person name="Sun Z."/>
        </authorList>
    </citation>
    <scope>NUCLEOTIDE SEQUENCE [LARGE SCALE GENOMIC DNA]</scope>
    <source>
        <strain evidence="2 3">D1-5</strain>
    </source>
</reference>
<dbReference type="AlphaFoldDB" id="A0A0A2W0K8"/>
<dbReference type="OrthoDB" id="5372011at2759"/>
<evidence type="ECO:0000256" key="1">
    <source>
        <dbReference type="SAM" id="MobiDB-lite"/>
    </source>
</evidence>
<dbReference type="Proteomes" id="UP000030106">
    <property type="component" value="Unassembled WGS sequence"/>
</dbReference>